<sequence length="120" mass="14118">ARIKLSSSNLCKDLRPDKIRTEIRISKFFFPFALQLSMNKACRRFKRRWALCPFVMRLSRTFFHFVTFCQNVVKSVKLFSVARNALIGLCFPPCQALFSTFCENFFRSQNPKGWQVLHGK</sequence>
<reference evidence="1" key="1">
    <citation type="journal article" date="2021" name="PeerJ">
        <title>Extensive microbial diversity within the chicken gut microbiome revealed by metagenomics and culture.</title>
        <authorList>
            <person name="Gilroy R."/>
            <person name="Ravi A."/>
            <person name="Getino M."/>
            <person name="Pursley I."/>
            <person name="Horton D.L."/>
            <person name="Alikhan N.F."/>
            <person name="Baker D."/>
            <person name="Gharbi K."/>
            <person name="Hall N."/>
            <person name="Watson M."/>
            <person name="Adriaenssens E.M."/>
            <person name="Foster-Nyarko E."/>
            <person name="Jarju S."/>
            <person name="Secka A."/>
            <person name="Antonio M."/>
            <person name="Oren A."/>
            <person name="Chaudhuri R.R."/>
            <person name="La Ragione R."/>
            <person name="Hildebrand F."/>
            <person name="Pallen M.J."/>
        </authorList>
    </citation>
    <scope>NUCLEOTIDE SEQUENCE</scope>
    <source>
        <strain evidence="1">ChiHecec2B26-446</strain>
    </source>
</reference>
<organism evidence="1 2">
    <name type="scientific">Candidatus Desulfovibrio intestinipullorum</name>
    <dbReference type="NCBI Taxonomy" id="2838536"/>
    <lineage>
        <taxon>Bacteria</taxon>
        <taxon>Pseudomonadati</taxon>
        <taxon>Thermodesulfobacteriota</taxon>
        <taxon>Desulfovibrionia</taxon>
        <taxon>Desulfovibrionales</taxon>
        <taxon>Desulfovibrionaceae</taxon>
        <taxon>Desulfovibrio</taxon>
    </lineage>
</organism>
<feature type="non-terminal residue" evidence="1">
    <location>
        <position position="1"/>
    </location>
</feature>
<comment type="caution">
    <text evidence="1">The sequence shown here is derived from an EMBL/GenBank/DDBJ whole genome shotgun (WGS) entry which is preliminary data.</text>
</comment>
<name>A0A9D1PVM6_9BACT</name>
<accession>A0A9D1PVM6</accession>
<dbReference type="EMBL" id="DXHV01000004">
    <property type="protein sequence ID" value="HIV99593.1"/>
    <property type="molecule type" value="Genomic_DNA"/>
</dbReference>
<dbReference type="Proteomes" id="UP000886752">
    <property type="component" value="Unassembled WGS sequence"/>
</dbReference>
<reference evidence="1" key="2">
    <citation type="submission" date="2021-04" db="EMBL/GenBank/DDBJ databases">
        <authorList>
            <person name="Gilroy R."/>
        </authorList>
    </citation>
    <scope>NUCLEOTIDE SEQUENCE</scope>
    <source>
        <strain evidence="1">ChiHecec2B26-446</strain>
    </source>
</reference>
<evidence type="ECO:0000313" key="2">
    <source>
        <dbReference type="Proteomes" id="UP000886752"/>
    </source>
</evidence>
<proteinExistence type="predicted"/>
<protein>
    <submittedName>
        <fullName evidence="1">Uncharacterized protein</fullName>
    </submittedName>
</protein>
<gene>
    <name evidence="1" type="ORF">H9894_00110</name>
</gene>
<dbReference type="AlphaFoldDB" id="A0A9D1PVM6"/>
<evidence type="ECO:0000313" key="1">
    <source>
        <dbReference type="EMBL" id="HIV99593.1"/>
    </source>
</evidence>